<protein>
    <submittedName>
        <fullName evidence="1">Uncharacterized protein</fullName>
    </submittedName>
</protein>
<evidence type="ECO:0000313" key="2">
    <source>
        <dbReference type="Proteomes" id="UP000075920"/>
    </source>
</evidence>
<dbReference type="Proteomes" id="UP000075920">
    <property type="component" value="Unassembled WGS sequence"/>
</dbReference>
<dbReference type="AlphaFoldDB" id="A0A182WQ99"/>
<organism evidence="1 2">
    <name type="scientific">Anopheles minimus</name>
    <dbReference type="NCBI Taxonomy" id="112268"/>
    <lineage>
        <taxon>Eukaryota</taxon>
        <taxon>Metazoa</taxon>
        <taxon>Ecdysozoa</taxon>
        <taxon>Arthropoda</taxon>
        <taxon>Hexapoda</taxon>
        <taxon>Insecta</taxon>
        <taxon>Pterygota</taxon>
        <taxon>Neoptera</taxon>
        <taxon>Endopterygota</taxon>
        <taxon>Diptera</taxon>
        <taxon>Nematocera</taxon>
        <taxon>Culicoidea</taxon>
        <taxon>Culicidae</taxon>
        <taxon>Anophelinae</taxon>
        <taxon>Anopheles</taxon>
    </lineage>
</organism>
<name>A0A182WQ99_9DIPT</name>
<reference evidence="2" key="1">
    <citation type="submission" date="2013-03" db="EMBL/GenBank/DDBJ databases">
        <title>The Genome Sequence of Anopheles minimus MINIMUS1.</title>
        <authorList>
            <consortium name="The Broad Institute Genomics Platform"/>
            <person name="Neafsey D.E."/>
            <person name="Walton C."/>
            <person name="Walker B."/>
            <person name="Young S.K."/>
            <person name="Zeng Q."/>
            <person name="Gargeya S."/>
            <person name="Fitzgerald M."/>
            <person name="Haas B."/>
            <person name="Abouelleil A."/>
            <person name="Allen A.W."/>
            <person name="Alvarado L."/>
            <person name="Arachchi H.M."/>
            <person name="Berlin A.M."/>
            <person name="Chapman S.B."/>
            <person name="Gainer-Dewar J."/>
            <person name="Goldberg J."/>
            <person name="Griggs A."/>
            <person name="Gujja S."/>
            <person name="Hansen M."/>
            <person name="Howarth C."/>
            <person name="Imamovic A."/>
            <person name="Ireland A."/>
            <person name="Larimer J."/>
            <person name="McCowan C."/>
            <person name="Murphy C."/>
            <person name="Pearson M."/>
            <person name="Poon T.W."/>
            <person name="Priest M."/>
            <person name="Roberts A."/>
            <person name="Saif S."/>
            <person name="Shea T."/>
            <person name="Sisk P."/>
            <person name="Sykes S."/>
            <person name="Wortman J."/>
            <person name="Nusbaum C."/>
            <person name="Birren B."/>
        </authorList>
    </citation>
    <scope>NUCLEOTIDE SEQUENCE [LARGE SCALE GENOMIC DNA]</scope>
    <source>
        <strain evidence="2">MINIMUS1</strain>
    </source>
</reference>
<keyword evidence="2" id="KW-1185">Reference proteome</keyword>
<evidence type="ECO:0000313" key="1">
    <source>
        <dbReference type="EnsemblMetazoa" id="AMIN014825-PA"/>
    </source>
</evidence>
<dbReference type="EnsemblMetazoa" id="AMIN014825-RA">
    <property type="protein sequence ID" value="AMIN014825-PA"/>
    <property type="gene ID" value="AMIN014825"/>
</dbReference>
<reference evidence="1" key="2">
    <citation type="submission" date="2020-05" db="UniProtKB">
        <authorList>
            <consortium name="EnsemblMetazoa"/>
        </authorList>
    </citation>
    <scope>IDENTIFICATION</scope>
    <source>
        <strain evidence="1">MINIMUS1</strain>
    </source>
</reference>
<accession>A0A182WQ99</accession>
<proteinExistence type="predicted"/>
<sequence>MVDGGGQLYCSTQCASKTLDLLHFD</sequence>
<dbReference type="VEuPathDB" id="VectorBase:AMIN014825"/>